<evidence type="ECO:0000313" key="4">
    <source>
        <dbReference type="Proteomes" id="UP001224359"/>
    </source>
</evidence>
<feature type="compositionally biased region" description="Basic residues" evidence="1">
    <location>
        <begin position="96"/>
        <end position="114"/>
    </location>
</feature>
<dbReference type="Proteomes" id="UP001224359">
    <property type="component" value="Unassembled WGS sequence"/>
</dbReference>
<feature type="compositionally biased region" description="Basic and acidic residues" evidence="1">
    <location>
        <begin position="79"/>
        <end position="95"/>
    </location>
</feature>
<protein>
    <submittedName>
        <fullName evidence="3">Uncharacterized protein</fullName>
    </submittedName>
</protein>
<keyword evidence="2" id="KW-0472">Membrane</keyword>
<evidence type="ECO:0000256" key="1">
    <source>
        <dbReference type="SAM" id="MobiDB-lite"/>
    </source>
</evidence>
<comment type="caution">
    <text evidence="3">The sequence shown here is derived from an EMBL/GenBank/DDBJ whole genome shotgun (WGS) entry which is preliminary data.</text>
</comment>
<sequence>MTQTRSKIILYIVVSLAAIGLIGQLIVNPLNFIESMLTTIGLAAVIGLALYFILKRMRQGGVRSSGYHKAVKQSKKKYGKVDQKMRYNQHVEKPSPIKKQRRQTHLKVIKGHKK</sequence>
<feature type="compositionally biased region" description="Basic residues" evidence="1">
    <location>
        <begin position="69"/>
        <end position="78"/>
    </location>
</feature>
<reference evidence="3 4" key="1">
    <citation type="submission" date="2023-07" db="EMBL/GenBank/DDBJ databases">
        <title>Genomic Encyclopedia of Type Strains, Phase IV (KMG-IV): sequencing the most valuable type-strain genomes for metagenomic binning, comparative biology and taxonomic classification.</title>
        <authorList>
            <person name="Goeker M."/>
        </authorList>
    </citation>
    <scope>NUCLEOTIDE SEQUENCE [LARGE SCALE GENOMIC DNA]</scope>
    <source>
        <strain evidence="3 4">DSM 16460</strain>
    </source>
</reference>
<name>A0ABT9VCC5_9BACI</name>
<keyword evidence="2" id="KW-1133">Transmembrane helix</keyword>
<dbReference type="NCBIfam" id="NF041554">
    <property type="entry name" value="SA1362_fam"/>
    <property type="match status" value="1"/>
</dbReference>
<dbReference type="EMBL" id="JAUSTQ010000002">
    <property type="protein sequence ID" value="MDQ0158603.1"/>
    <property type="molecule type" value="Genomic_DNA"/>
</dbReference>
<proteinExistence type="predicted"/>
<organism evidence="3 4">
    <name type="scientific">Alkalibacillus salilacus</name>
    <dbReference type="NCBI Taxonomy" id="284582"/>
    <lineage>
        <taxon>Bacteria</taxon>
        <taxon>Bacillati</taxon>
        <taxon>Bacillota</taxon>
        <taxon>Bacilli</taxon>
        <taxon>Bacillales</taxon>
        <taxon>Bacillaceae</taxon>
        <taxon>Alkalibacillus</taxon>
    </lineage>
</organism>
<feature type="region of interest" description="Disordered" evidence="1">
    <location>
        <begin position="65"/>
        <end position="114"/>
    </location>
</feature>
<feature type="transmembrane region" description="Helical" evidence="2">
    <location>
        <begin position="33"/>
        <end position="54"/>
    </location>
</feature>
<accession>A0ABT9VCC5</accession>
<dbReference type="InterPro" id="IPR048110">
    <property type="entry name" value="SA1362/YqhP-like"/>
</dbReference>
<feature type="transmembrane region" description="Helical" evidence="2">
    <location>
        <begin position="9"/>
        <end position="27"/>
    </location>
</feature>
<keyword evidence="4" id="KW-1185">Reference proteome</keyword>
<evidence type="ECO:0000313" key="3">
    <source>
        <dbReference type="EMBL" id="MDQ0158603.1"/>
    </source>
</evidence>
<dbReference type="RefSeq" id="WP_306974436.1">
    <property type="nucleotide sequence ID" value="NZ_JAUSTQ010000002.1"/>
</dbReference>
<keyword evidence="2" id="KW-0812">Transmembrane</keyword>
<gene>
    <name evidence="3" type="ORF">J2S77_000559</name>
</gene>
<evidence type="ECO:0000256" key="2">
    <source>
        <dbReference type="SAM" id="Phobius"/>
    </source>
</evidence>